<dbReference type="InterPro" id="IPR000873">
    <property type="entry name" value="AMP-dep_synth/lig_dom"/>
</dbReference>
<sequence>MKDNVVAPLAPVTTEGSLADLPVRNAKENAAETAFSRKTPSGGWTHVTWTQFADDVAAVARGLLASGVEPGDRVALMSRTRYEWTLVDFAAWTAGAVVVPIYETSSAEQVQWILSDSDAHVAVVETDAHRATVEQIRDELPSLREIVTIDGAGLDALREKGRSVPDADLAARRAGLDRRSVATIIYTSGTTGRPKGCELTHGNFLDLAENAIEKLGQVVLTDNASTLLFLPLAHVFARFIEVLCVAGRARMGHSADIKNLLDDFAGFQPTFVLAVPRVFEKIFNSAEAKASAEGKGKIFLRAATVAIAYSEALDAGGPGLALRVQHAVFDRLVYGKLRAAMGGQVRYAVSGGAPLGTRLGHFYRGIGVVILEGYGLTETTAPVAVNTPDRIKIGTVGPPLPGTGIRIADDGEILLKGVGVFTRYHDNPTATSDAIVDGWFHTGDIGELDDDGYLRITGRKKEILVTAGGKNVAPAVLEDRLRSHPLVSQCIVVGDQKPFVAVLVTLDEEMWPLWAKTHGVEGVTLEQARTHPKVLEALQEAVDRANDAVSKAESIRKFAVLPGDFTEANGYLTPSLKLKRNVVMKDFGDEVEKLYA</sequence>
<dbReference type="Proteomes" id="UP000321534">
    <property type="component" value="Unassembled WGS sequence"/>
</dbReference>
<proteinExistence type="inferred from homology"/>
<evidence type="ECO:0000313" key="8">
    <source>
        <dbReference type="Proteomes" id="UP000321534"/>
    </source>
</evidence>
<organism evidence="7 8">
    <name type="scientific">Terrabacter aerolatus</name>
    <dbReference type="NCBI Taxonomy" id="422442"/>
    <lineage>
        <taxon>Bacteria</taxon>
        <taxon>Bacillati</taxon>
        <taxon>Actinomycetota</taxon>
        <taxon>Actinomycetes</taxon>
        <taxon>Micrococcales</taxon>
        <taxon>Intrasporangiaceae</taxon>
        <taxon>Terrabacter</taxon>
    </lineage>
</organism>
<accession>A0A512CYL3</accession>
<protein>
    <recommendedName>
        <fullName evidence="5">Acyl-CoA synthetase</fullName>
    </recommendedName>
</protein>
<keyword evidence="3" id="KW-0276">Fatty acid metabolism</keyword>
<evidence type="ECO:0000256" key="5">
    <source>
        <dbReference type="ARBA" id="ARBA00032875"/>
    </source>
</evidence>
<dbReference type="EMBL" id="BJYX01000004">
    <property type="protein sequence ID" value="GEO29316.1"/>
    <property type="molecule type" value="Genomic_DNA"/>
</dbReference>
<dbReference type="GO" id="GO:0016020">
    <property type="term" value="C:membrane"/>
    <property type="evidence" value="ECO:0007669"/>
    <property type="project" value="TreeGrafter"/>
</dbReference>
<dbReference type="AlphaFoldDB" id="A0A512CYL3"/>
<comment type="similarity">
    <text evidence="1">Belongs to the ATP-dependent AMP-binding enzyme family.</text>
</comment>
<evidence type="ECO:0000256" key="3">
    <source>
        <dbReference type="ARBA" id="ARBA00022832"/>
    </source>
</evidence>
<reference evidence="7 8" key="1">
    <citation type="submission" date="2019-07" db="EMBL/GenBank/DDBJ databases">
        <title>Whole genome shotgun sequence of Terrabacter aerolatus NBRC 106305.</title>
        <authorList>
            <person name="Hosoyama A."/>
            <person name="Uohara A."/>
            <person name="Ohji S."/>
            <person name="Ichikawa N."/>
        </authorList>
    </citation>
    <scope>NUCLEOTIDE SEQUENCE [LARGE SCALE GENOMIC DNA]</scope>
    <source>
        <strain evidence="7 8">NBRC 106305</strain>
    </source>
</reference>
<dbReference type="Gene3D" id="3.40.50.12780">
    <property type="entry name" value="N-terminal domain of ligase-like"/>
    <property type="match status" value="1"/>
</dbReference>
<dbReference type="PROSITE" id="PS00455">
    <property type="entry name" value="AMP_BINDING"/>
    <property type="match status" value="1"/>
</dbReference>
<evidence type="ECO:0000256" key="4">
    <source>
        <dbReference type="ARBA" id="ARBA00023098"/>
    </source>
</evidence>
<evidence type="ECO:0000256" key="2">
    <source>
        <dbReference type="ARBA" id="ARBA00022598"/>
    </source>
</evidence>
<dbReference type="PANTHER" id="PTHR43272">
    <property type="entry name" value="LONG-CHAIN-FATTY-ACID--COA LIGASE"/>
    <property type="match status" value="1"/>
</dbReference>
<comment type="caution">
    <text evidence="7">The sequence shown here is derived from an EMBL/GenBank/DDBJ whole genome shotgun (WGS) entry which is preliminary data.</text>
</comment>
<dbReference type="SUPFAM" id="SSF56801">
    <property type="entry name" value="Acetyl-CoA synthetase-like"/>
    <property type="match status" value="1"/>
</dbReference>
<keyword evidence="8" id="KW-1185">Reference proteome</keyword>
<dbReference type="InterPro" id="IPR020845">
    <property type="entry name" value="AMP-binding_CS"/>
</dbReference>
<dbReference type="RefSeq" id="WP_147064291.1">
    <property type="nucleotide sequence ID" value="NZ_BAAARO010000023.1"/>
</dbReference>
<feature type="domain" description="AMP-dependent synthetase/ligase" evidence="6">
    <location>
        <begin position="25"/>
        <end position="424"/>
    </location>
</feature>
<evidence type="ECO:0000256" key="1">
    <source>
        <dbReference type="ARBA" id="ARBA00006432"/>
    </source>
</evidence>
<keyword evidence="2 7" id="KW-0436">Ligase</keyword>
<dbReference type="OrthoDB" id="9803968at2"/>
<dbReference type="Pfam" id="PF23562">
    <property type="entry name" value="AMP-binding_C_3"/>
    <property type="match status" value="1"/>
</dbReference>
<dbReference type="CDD" id="cd05907">
    <property type="entry name" value="VL_LC_FACS_like"/>
    <property type="match status" value="1"/>
</dbReference>
<dbReference type="GO" id="GO:0004467">
    <property type="term" value="F:long-chain fatty acid-CoA ligase activity"/>
    <property type="evidence" value="ECO:0007669"/>
    <property type="project" value="TreeGrafter"/>
</dbReference>
<keyword evidence="4" id="KW-0443">Lipid metabolism</keyword>
<dbReference type="Pfam" id="PF00501">
    <property type="entry name" value="AMP-binding"/>
    <property type="match status" value="1"/>
</dbReference>
<name>A0A512CYL3_9MICO</name>
<dbReference type="PANTHER" id="PTHR43272:SF32">
    <property type="entry name" value="AMP-DEPENDENT SYNTHETASE_LIGASE DOMAIN-CONTAINING PROTEIN"/>
    <property type="match status" value="1"/>
</dbReference>
<evidence type="ECO:0000259" key="6">
    <source>
        <dbReference type="Pfam" id="PF00501"/>
    </source>
</evidence>
<gene>
    <name evidence="7" type="ORF">TAE01_11260</name>
</gene>
<dbReference type="InterPro" id="IPR042099">
    <property type="entry name" value="ANL_N_sf"/>
</dbReference>
<evidence type="ECO:0000313" key="7">
    <source>
        <dbReference type="EMBL" id="GEO29316.1"/>
    </source>
</evidence>